<accession>R7V4S3</accession>
<keyword evidence="4" id="KW-1185">Reference proteome</keyword>
<reference evidence="3" key="3">
    <citation type="submission" date="2015-06" db="UniProtKB">
        <authorList>
            <consortium name="EnsemblMetazoa"/>
        </authorList>
    </citation>
    <scope>IDENTIFICATION</scope>
</reference>
<reference evidence="2 4" key="2">
    <citation type="journal article" date="2013" name="Nature">
        <title>Insights into bilaterian evolution from three spiralian genomes.</title>
        <authorList>
            <person name="Simakov O."/>
            <person name="Marletaz F."/>
            <person name="Cho S.J."/>
            <person name="Edsinger-Gonzales E."/>
            <person name="Havlak P."/>
            <person name="Hellsten U."/>
            <person name="Kuo D.H."/>
            <person name="Larsson T."/>
            <person name="Lv J."/>
            <person name="Arendt D."/>
            <person name="Savage R."/>
            <person name="Osoegawa K."/>
            <person name="de Jong P."/>
            <person name="Grimwood J."/>
            <person name="Chapman J.A."/>
            <person name="Shapiro H."/>
            <person name="Aerts A."/>
            <person name="Otillar R.P."/>
            <person name="Terry A.Y."/>
            <person name="Boore J.L."/>
            <person name="Grigoriev I.V."/>
            <person name="Lindberg D.R."/>
            <person name="Seaver E.C."/>
            <person name="Weisblat D.A."/>
            <person name="Putnam N.H."/>
            <person name="Rokhsar D.S."/>
        </authorList>
    </citation>
    <scope>NUCLEOTIDE SEQUENCE</scope>
    <source>
        <strain evidence="2 4">I ESC-2004</strain>
    </source>
</reference>
<evidence type="ECO:0008006" key="5">
    <source>
        <dbReference type="Google" id="ProtNLM"/>
    </source>
</evidence>
<dbReference type="Proteomes" id="UP000014760">
    <property type="component" value="Unassembled WGS sequence"/>
</dbReference>
<name>R7V4S3_CAPTE</name>
<keyword evidence="1" id="KW-0732">Signal</keyword>
<dbReference type="EMBL" id="AMQN01000903">
    <property type="status" value="NOT_ANNOTATED_CDS"/>
    <property type="molecule type" value="Genomic_DNA"/>
</dbReference>
<dbReference type="EnsemblMetazoa" id="CapteT200204">
    <property type="protein sequence ID" value="CapteP200204"/>
    <property type="gene ID" value="CapteG200204"/>
</dbReference>
<dbReference type="HOGENOM" id="CLU_013281_0_0_1"/>
<feature type="signal peptide" evidence="1">
    <location>
        <begin position="1"/>
        <end position="15"/>
    </location>
</feature>
<evidence type="ECO:0000313" key="2">
    <source>
        <dbReference type="EMBL" id="ELU10770.1"/>
    </source>
</evidence>
<dbReference type="AlphaFoldDB" id="R7V4S3"/>
<dbReference type="OrthoDB" id="10266592at2759"/>
<protein>
    <recommendedName>
        <fullName evidence="5">Alpha-galactosidase</fullName>
    </recommendedName>
</protein>
<organism evidence="2">
    <name type="scientific">Capitella teleta</name>
    <name type="common">Polychaete worm</name>
    <dbReference type="NCBI Taxonomy" id="283909"/>
    <lineage>
        <taxon>Eukaryota</taxon>
        <taxon>Metazoa</taxon>
        <taxon>Spiralia</taxon>
        <taxon>Lophotrochozoa</taxon>
        <taxon>Annelida</taxon>
        <taxon>Polychaeta</taxon>
        <taxon>Sedentaria</taxon>
        <taxon>Scolecida</taxon>
        <taxon>Capitellidae</taxon>
        <taxon>Capitella</taxon>
    </lineage>
</organism>
<dbReference type="EMBL" id="KB297234">
    <property type="protein sequence ID" value="ELU10770.1"/>
    <property type="molecule type" value="Genomic_DNA"/>
</dbReference>
<reference evidence="4" key="1">
    <citation type="submission" date="2012-12" db="EMBL/GenBank/DDBJ databases">
        <authorList>
            <person name="Hellsten U."/>
            <person name="Grimwood J."/>
            <person name="Chapman J.A."/>
            <person name="Shapiro H."/>
            <person name="Aerts A."/>
            <person name="Otillar R.P."/>
            <person name="Terry A.Y."/>
            <person name="Boore J.L."/>
            <person name="Simakov O."/>
            <person name="Marletaz F."/>
            <person name="Cho S.-J."/>
            <person name="Edsinger-Gonzales E."/>
            <person name="Havlak P."/>
            <person name="Kuo D.-H."/>
            <person name="Larsson T."/>
            <person name="Lv J."/>
            <person name="Arendt D."/>
            <person name="Savage R."/>
            <person name="Osoegawa K."/>
            <person name="de Jong P."/>
            <person name="Lindberg D.R."/>
            <person name="Seaver E.C."/>
            <person name="Weisblat D.A."/>
            <person name="Putnam N.H."/>
            <person name="Grigoriev I.V."/>
            <person name="Rokhsar D.S."/>
        </authorList>
    </citation>
    <scope>NUCLEOTIDE SEQUENCE</scope>
    <source>
        <strain evidence="4">I ESC-2004</strain>
    </source>
</reference>
<sequence>MGWLLVLLLAGMTAAFPDWLVEEVNTPSQLKYTKQGTLLLSNGLIGREFLLSPDFSTVDFYSYEKQASLLRALNPEAVISLDGIVYNISGLLTNIPRAYLNRTALSQDKQANINAFHYVSHSTHSPQAPFKYTPKRGAPKDTKWPPKGLRLDVRFKAPFHAPSIHQQVTVVIHYEIYDGCPLMAKWLTVEASSIVQKKVMLKIEAVELLSVNWQWADAGYQWLLVETDQPHGTVVQWSDDPLQPDMPGSFQRNVQSSYKPSPSLPLSSFSESFRVHELVHASSDPERTGLAQRQKLRLLAPQTQENPIFFHMTNSSEEAVRSVIDQLAEVGFEMLIYSFGSGFNIESDDEEYLNQMKSIISYANAKGIEVGGYDLIDWTRTVPKEWMADAGSSPSPGACFASGWTDYLMERVLNFINRTGLSMMETDGPYPGYQCQSSNHSHHKNVDDSVYRQLMLQGNFFKTMQEMGIYVNQPDTYFYQGGTKTGMGYNENQYSLPRWQDLSVSRQQMFDSMFHYTPTVGWMFLPLVVYHGGGDAAMFEPLSQHYTEFEWGLAQYLGAGVAACYRGYRIYDSEETKALVKKWVGFYKKHRPIITSDIIHVRRADMQGIDCFMHVNPKLQEKALAMVFNPTNEPQQTNLTLPLYYSGLSTIAHVSHEGAAPVAMTIDRRFNIVVNVALKPLQITWFLIE</sequence>
<proteinExistence type="predicted"/>
<evidence type="ECO:0000256" key="1">
    <source>
        <dbReference type="SAM" id="SignalP"/>
    </source>
</evidence>
<evidence type="ECO:0000313" key="3">
    <source>
        <dbReference type="EnsemblMetazoa" id="CapteP200204"/>
    </source>
</evidence>
<feature type="chain" id="PRO_5011952047" description="Alpha-galactosidase" evidence="1">
    <location>
        <begin position="16"/>
        <end position="689"/>
    </location>
</feature>
<evidence type="ECO:0000313" key="4">
    <source>
        <dbReference type="Proteomes" id="UP000014760"/>
    </source>
</evidence>
<gene>
    <name evidence="2" type="ORF">CAPTEDRAFT_200204</name>
</gene>